<keyword evidence="2" id="KW-0813">Transport</keyword>
<dbReference type="Gene3D" id="3.40.50.300">
    <property type="entry name" value="P-loop containing nucleotide triphosphate hydrolases"/>
    <property type="match status" value="1"/>
</dbReference>
<keyword evidence="3" id="KW-0547">Nucleotide-binding</keyword>
<comment type="similarity">
    <text evidence="1">Belongs to the ABC transporter superfamily.</text>
</comment>
<evidence type="ECO:0000256" key="3">
    <source>
        <dbReference type="ARBA" id="ARBA00022741"/>
    </source>
</evidence>
<dbReference type="SUPFAM" id="SSF52540">
    <property type="entry name" value="P-loop containing nucleoside triphosphate hydrolases"/>
    <property type="match status" value="1"/>
</dbReference>
<proteinExistence type="inferred from homology"/>
<comment type="caution">
    <text evidence="6">The sequence shown here is derived from an EMBL/GenBank/DDBJ whole genome shotgun (WGS) entry which is preliminary data.</text>
</comment>
<reference evidence="6" key="1">
    <citation type="journal article" date="2014" name="Int. J. Syst. Evol. Microbiol.">
        <title>Complete genome sequence of Corynebacterium casei LMG S-19264T (=DSM 44701T), isolated from a smear-ripened cheese.</title>
        <authorList>
            <consortium name="US DOE Joint Genome Institute (JGI-PGF)"/>
            <person name="Walter F."/>
            <person name="Albersmeier A."/>
            <person name="Kalinowski J."/>
            <person name="Ruckert C."/>
        </authorList>
    </citation>
    <scope>NUCLEOTIDE SEQUENCE</scope>
    <source>
        <strain evidence="6">JCM 31740</strain>
    </source>
</reference>
<dbReference type="InterPro" id="IPR003593">
    <property type="entry name" value="AAA+_ATPase"/>
</dbReference>
<evidence type="ECO:0000256" key="4">
    <source>
        <dbReference type="ARBA" id="ARBA00022840"/>
    </source>
</evidence>
<evidence type="ECO:0000256" key="2">
    <source>
        <dbReference type="ARBA" id="ARBA00022448"/>
    </source>
</evidence>
<dbReference type="GO" id="GO:0016887">
    <property type="term" value="F:ATP hydrolysis activity"/>
    <property type="evidence" value="ECO:0007669"/>
    <property type="project" value="InterPro"/>
</dbReference>
<accession>A0A830H3C4</accession>
<feature type="domain" description="ABC transporter" evidence="5">
    <location>
        <begin position="9"/>
        <end position="234"/>
    </location>
</feature>
<dbReference type="PANTHER" id="PTHR42711">
    <property type="entry name" value="ABC TRANSPORTER ATP-BINDING PROTEIN"/>
    <property type="match status" value="1"/>
</dbReference>
<dbReference type="InterPro" id="IPR027417">
    <property type="entry name" value="P-loop_NTPase"/>
</dbReference>
<evidence type="ECO:0000313" key="7">
    <source>
        <dbReference type="Proteomes" id="UP000616143"/>
    </source>
</evidence>
<evidence type="ECO:0000256" key="1">
    <source>
        <dbReference type="ARBA" id="ARBA00005417"/>
    </source>
</evidence>
<sequence>MEVLPIQAVEVQDLRKTYGGKVEALKGITFSVGRGEVFTLLGPNGAGKTTTLGILSCVLSPTSGKVAVLGMQVPRECAKIRREVGVMPQQFQGFSDLTVEENVGYFAGLYGENEWRPLISKLGLESYSRVRYRALSGGLKRRVGLACALAGRPRILFLDEPTVGLDPKARRSLWEVVKSLKGEGVTVLMTTHYLDEAQRLSDRVAVIYGGRVLKVDTPEAVMNEFHKESLEEAYLSLMEGVEE</sequence>
<dbReference type="Proteomes" id="UP000616143">
    <property type="component" value="Unassembled WGS sequence"/>
</dbReference>
<dbReference type="GO" id="GO:0005524">
    <property type="term" value="F:ATP binding"/>
    <property type="evidence" value="ECO:0007669"/>
    <property type="project" value="UniProtKB-KW"/>
</dbReference>
<dbReference type="SMART" id="SM00382">
    <property type="entry name" value="AAA"/>
    <property type="match status" value="1"/>
</dbReference>
<protein>
    <submittedName>
        <fullName evidence="6">Multidrug ABC transporter ATPase</fullName>
    </submittedName>
</protein>
<keyword evidence="4" id="KW-0067">ATP-binding</keyword>
<dbReference type="InterPro" id="IPR050763">
    <property type="entry name" value="ABC_transporter_ATP-binding"/>
</dbReference>
<dbReference type="PANTHER" id="PTHR42711:SF5">
    <property type="entry name" value="ABC TRANSPORTER ATP-BINDING PROTEIN NATA"/>
    <property type="match status" value="1"/>
</dbReference>
<reference evidence="6" key="2">
    <citation type="submission" date="2020-09" db="EMBL/GenBank/DDBJ databases">
        <authorList>
            <person name="Sun Q."/>
            <person name="Ohkuma M."/>
        </authorList>
    </citation>
    <scope>NUCLEOTIDE SEQUENCE</scope>
    <source>
        <strain evidence="6">JCM 31740</strain>
    </source>
</reference>
<dbReference type="Pfam" id="PF00005">
    <property type="entry name" value="ABC_tran"/>
    <property type="match status" value="1"/>
</dbReference>
<name>A0A830H3C4_9CREN</name>
<dbReference type="CDD" id="cd03230">
    <property type="entry name" value="ABC_DR_subfamily_A"/>
    <property type="match status" value="1"/>
</dbReference>
<gene>
    <name evidence="6" type="ORF">GCM10007116_21090</name>
</gene>
<dbReference type="InterPro" id="IPR003439">
    <property type="entry name" value="ABC_transporter-like_ATP-bd"/>
</dbReference>
<dbReference type="AlphaFoldDB" id="A0A830H3C4"/>
<evidence type="ECO:0000313" key="6">
    <source>
        <dbReference type="EMBL" id="GGU04070.1"/>
    </source>
</evidence>
<organism evidence="6 7">
    <name type="scientific">Sulfodiicoccus acidiphilus</name>
    <dbReference type="NCBI Taxonomy" id="1670455"/>
    <lineage>
        <taxon>Archaea</taxon>
        <taxon>Thermoproteota</taxon>
        <taxon>Thermoprotei</taxon>
        <taxon>Sulfolobales</taxon>
        <taxon>Sulfolobaceae</taxon>
        <taxon>Sulfodiicoccus</taxon>
    </lineage>
</organism>
<dbReference type="PROSITE" id="PS50893">
    <property type="entry name" value="ABC_TRANSPORTER_2"/>
    <property type="match status" value="1"/>
</dbReference>
<dbReference type="EMBL" id="BMQS01000027">
    <property type="protein sequence ID" value="GGU04070.1"/>
    <property type="molecule type" value="Genomic_DNA"/>
</dbReference>
<evidence type="ECO:0000259" key="5">
    <source>
        <dbReference type="PROSITE" id="PS50893"/>
    </source>
</evidence>